<evidence type="ECO:0000313" key="2">
    <source>
        <dbReference type="Proteomes" id="UP001558632"/>
    </source>
</evidence>
<protein>
    <submittedName>
        <fullName evidence="1">Oxidoreductase HTATIP2</fullName>
    </submittedName>
</protein>
<dbReference type="Proteomes" id="UP001558632">
    <property type="component" value="Unassembled WGS sequence"/>
</dbReference>
<dbReference type="EMBL" id="JBEUSY010000410">
    <property type="protein sequence ID" value="KAL1234483.1"/>
    <property type="molecule type" value="Genomic_DNA"/>
</dbReference>
<name>A0ABR3KBS5_TRISP</name>
<organism evidence="1 2">
    <name type="scientific">Trichinella spiralis</name>
    <name type="common">Trichina worm</name>
    <dbReference type="NCBI Taxonomy" id="6334"/>
    <lineage>
        <taxon>Eukaryota</taxon>
        <taxon>Metazoa</taxon>
        <taxon>Ecdysozoa</taxon>
        <taxon>Nematoda</taxon>
        <taxon>Enoplea</taxon>
        <taxon>Dorylaimia</taxon>
        <taxon>Trichinellida</taxon>
        <taxon>Trichinellidae</taxon>
        <taxon>Trichinella</taxon>
    </lineage>
</organism>
<comment type="caution">
    <text evidence="1">The sequence shown here is derived from an EMBL/GenBank/DDBJ whole genome shotgun (WGS) entry which is preliminary data.</text>
</comment>
<reference evidence="1 2" key="1">
    <citation type="submission" date="2024-07" db="EMBL/GenBank/DDBJ databases">
        <title>Enhanced genomic and transcriptomic resources for Trichinella pseudospiralis and T. spiralis underpin the discovery of pronounced molecular differences between stages and species.</title>
        <authorList>
            <person name="Pasi K.K."/>
            <person name="La Rosa G."/>
            <person name="Gomez-Morales M.A."/>
            <person name="Tosini F."/>
            <person name="Sumanam S."/>
            <person name="Young N.D."/>
            <person name="Chang B.C."/>
            <person name="Robin G.B."/>
        </authorList>
    </citation>
    <scope>NUCLEOTIDE SEQUENCE [LARGE SCALE GENOMIC DNA]</scope>
    <source>
        <strain evidence="1">ISS534</strain>
    </source>
</reference>
<proteinExistence type="predicted"/>
<accession>A0ABR3KBS5</accession>
<sequence>MHLLHQIQNRWDSQHFLHIALKGYILYRLTKEIFDDLQICRLCVLLYSRQNVQLIYWIMLSSVGTGTNVNWTICSGAENPSPIV</sequence>
<gene>
    <name evidence="1" type="ORF">TSPI_04988</name>
</gene>
<evidence type="ECO:0000313" key="1">
    <source>
        <dbReference type="EMBL" id="KAL1234483.1"/>
    </source>
</evidence>
<keyword evidence="2" id="KW-1185">Reference proteome</keyword>